<name>A0AAV4D536_9GAST</name>
<keyword evidence="1" id="KW-1133">Transmembrane helix</keyword>
<feature type="transmembrane region" description="Helical" evidence="1">
    <location>
        <begin position="83"/>
        <end position="107"/>
    </location>
</feature>
<dbReference type="EMBL" id="BLXT01007473">
    <property type="protein sequence ID" value="GFO39274.1"/>
    <property type="molecule type" value="Genomic_DNA"/>
</dbReference>
<evidence type="ECO:0000313" key="2">
    <source>
        <dbReference type="EMBL" id="GFO39274.1"/>
    </source>
</evidence>
<keyword evidence="3" id="KW-1185">Reference proteome</keyword>
<evidence type="ECO:0000256" key="1">
    <source>
        <dbReference type="SAM" id="Phobius"/>
    </source>
</evidence>
<gene>
    <name evidence="2" type="ORF">PoB_006577900</name>
</gene>
<proteinExistence type="predicted"/>
<keyword evidence="1" id="KW-0812">Transmembrane</keyword>
<dbReference type="AlphaFoldDB" id="A0AAV4D536"/>
<sequence>MHECKVNLILSSKVQDKTLKTFALRKSHYLSPQGREEIGVEEDLAHDDLSSKPASRPSIPKHTDNRSLRLLHLGGVNFRITSCGYCCCCCAIFYFLVVFVVVVVVVVDDDDDDDDGDDDDDDDDDDVLFLNSNPRQKRLYGFRAALLAKG</sequence>
<dbReference type="Proteomes" id="UP000735302">
    <property type="component" value="Unassembled WGS sequence"/>
</dbReference>
<organism evidence="2 3">
    <name type="scientific">Plakobranchus ocellatus</name>
    <dbReference type="NCBI Taxonomy" id="259542"/>
    <lineage>
        <taxon>Eukaryota</taxon>
        <taxon>Metazoa</taxon>
        <taxon>Spiralia</taxon>
        <taxon>Lophotrochozoa</taxon>
        <taxon>Mollusca</taxon>
        <taxon>Gastropoda</taxon>
        <taxon>Heterobranchia</taxon>
        <taxon>Euthyneura</taxon>
        <taxon>Panpulmonata</taxon>
        <taxon>Sacoglossa</taxon>
        <taxon>Placobranchoidea</taxon>
        <taxon>Plakobranchidae</taxon>
        <taxon>Plakobranchus</taxon>
    </lineage>
</organism>
<evidence type="ECO:0000313" key="3">
    <source>
        <dbReference type="Proteomes" id="UP000735302"/>
    </source>
</evidence>
<accession>A0AAV4D536</accession>
<comment type="caution">
    <text evidence="2">The sequence shown here is derived from an EMBL/GenBank/DDBJ whole genome shotgun (WGS) entry which is preliminary data.</text>
</comment>
<protein>
    <submittedName>
        <fullName evidence="2">Uncharacterized protein</fullName>
    </submittedName>
</protein>
<keyword evidence="1" id="KW-0472">Membrane</keyword>
<reference evidence="2 3" key="1">
    <citation type="journal article" date="2021" name="Elife">
        <title>Chloroplast acquisition without the gene transfer in kleptoplastic sea slugs, Plakobranchus ocellatus.</title>
        <authorList>
            <person name="Maeda T."/>
            <person name="Takahashi S."/>
            <person name="Yoshida T."/>
            <person name="Shimamura S."/>
            <person name="Takaki Y."/>
            <person name="Nagai Y."/>
            <person name="Toyoda A."/>
            <person name="Suzuki Y."/>
            <person name="Arimoto A."/>
            <person name="Ishii H."/>
            <person name="Satoh N."/>
            <person name="Nishiyama T."/>
            <person name="Hasebe M."/>
            <person name="Maruyama T."/>
            <person name="Minagawa J."/>
            <person name="Obokata J."/>
            <person name="Shigenobu S."/>
        </authorList>
    </citation>
    <scope>NUCLEOTIDE SEQUENCE [LARGE SCALE GENOMIC DNA]</scope>
</reference>